<proteinExistence type="inferred from homology"/>
<comment type="similarity">
    <text evidence="1">Belongs to the N-acylglucosamine 2-epimerase family.</text>
</comment>
<dbReference type="Gene3D" id="1.50.10.10">
    <property type="match status" value="1"/>
</dbReference>
<evidence type="ECO:0000256" key="1">
    <source>
        <dbReference type="ARBA" id="ARBA00008558"/>
    </source>
</evidence>
<dbReference type="GO" id="GO:0005975">
    <property type="term" value="P:carbohydrate metabolic process"/>
    <property type="evidence" value="ECO:0007669"/>
    <property type="project" value="InterPro"/>
</dbReference>
<keyword evidence="2" id="KW-0413">Isomerase</keyword>
<accession>A0A971CYV0</accession>
<evidence type="ECO:0000313" key="3">
    <source>
        <dbReference type="EMBL" id="NLT79528.1"/>
    </source>
</evidence>
<dbReference type="AlphaFoldDB" id="A0A971CYV0"/>
<dbReference type="RefSeq" id="WP_273173394.1">
    <property type="nucleotide sequence ID" value="NZ_JAAXZR010000019.1"/>
</dbReference>
<dbReference type="EMBL" id="JAAXZR010000019">
    <property type="protein sequence ID" value="NLT79528.1"/>
    <property type="molecule type" value="Genomic_DNA"/>
</dbReference>
<dbReference type="GO" id="GO:0016853">
    <property type="term" value="F:isomerase activity"/>
    <property type="evidence" value="ECO:0007669"/>
    <property type="project" value="UniProtKB-KW"/>
</dbReference>
<dbReference type="InterPro" id="IPR012341">
    <property type="entry name" value="6hp_glycosidase-like_sf"/>
</dbReference>
<dbReference type="PANTHER" id="PTHR15108">
    <property type="entry name" value="N-ACYLGLUCOSAMINE-2-EPIMERASE"/>
    <property type="match status" value="1"/>
</dbReference>
<organism evidence="3 4">
    <name type="scientific">Bifidobacterium crudilactis</name>
    <dbReference type="NCBI Taxonomy" id="327277"/>
    <lineage>
        <taxon>Bacteria</taxon>
        <taxon>Bacillati</taxon>
        <taxon>Actinomycetota</taxon>
        <taxon>Actinomycetes</taxon>
        <taxon>Bifidobacteriales</taxon>
        <taxon>Bifidobacteriaceae</taxon>
        <taxon>Bifidobacterium</taxon>
    </lineage>
</organism>
<dbReference type="InterPro" id="IPR010819">
    <property type="entry name" value="AGE/CE"/>
</dbReference>
<dbReference type="SUPFAM" id="SSF48208">
    <property type="entry name" value="Six-hairpin glycosidases"/>
    <property type="match status" value="1"/>
</dbReference>
<reference evidence="3" key="1">
    <citation type="journal article" date="2020" name="Biotechnol. Biofuels">
        <title>New insights from the biogas microbiome by comprehensive genome-resolved metagenomics of nearly 1600 species originating from multiple anaerobic digesters.</title>
        <authorList>
            <person name="Campanaro S."/>
            <person name="Treu L."/>
            <person name="Rodriguez-R L.M."/>
            <person name="Kovalovszki A."/>
            <person name="Ziels R.M."/>
            <person name="Maus I."/>
            <person name="Zhu X."/>
            <person name="Kougias P.G."/>
            <person name="Basile A."/>
            <person name="Luo G."/>
            <person name="Schluter A."/>
            <person name="Konstantinidis K.T."/>
            <person name="Angelidaki I."/>
        </authorList>
    </citation>
    <scope>NUCLEOTIDE SEQUENCE</scope>
    <source>
        <strain evidence="3">AS01afH2WH_6</strain>
    </source>
</reference>
<name>A0A971CYV0_9BIFI</name>
<gene>
    <name evidence="3" type="ORF">GXW98_04480</name>
</gene>
<dbReference type="InterPro" id="IPR008928">
    <property type="entry name" value="6-hairpin_glycosidase_sf"/>
</dbReference>
<dbReference type="Pfam" id="PF07221">
    <property type="entry name" value="GlcNAc_2-epim"/>
    <property type="match status" value="1"/>
</dbReference>
<protein>
    <submittedName>
        <fullName evidence="3">AGE family epimerase/isomerase</fullName>
    </submittedName>
</protein>
<reference evidence="3" key="2">
    <citation type="submission" date="2020-01" db="EMBL/GenBank/DDBJ databases">
        <authorList>
            <person name="Campanaro S."/>
        </authorList>
    </citation>
    <scope>NUCLEOTIDE SEQUENCE</scope>
    <source>
        <strain evidence="3">AS01afH2WH_6</strain>
    </source>
</reference>
<evidence type="ECO:0000256" key="2">
    <source>
        <dbReference type="ARBA" id="ARBA00023235"/>
    </source>
</evidence>
<comment type="caution">
    <text evidence="3">The sequence shown here is derived from an EMBL/GenBank/DDBJ whole genome shotgun (WGS) entry which is preliminary data.</text>
</comment>
<dbReference type="Proteomes" id="UP000767327">
    <property type="component" value="Unassembled WGS sequence"/>
</dbReference>
<sequence>MTVDRQHDSAAYEFGCTKHLHFLEAVRKDLWAFGRRFPAPQGGSYCLDTLGNPVPAQGIHTWITSRMVHVYALGEVAGHQGSEGLVDCALAGLTGMLHDDEHDGWYSSINAEGTPQADKVCYAHAFVMLAATSATLTCHAGARDVLDESVDVFMERFWDDDEGLAVDTWNDDFTQLDTYRGLNANMHTVEAFLALADVLHQEEWRERAGRIVARVLPWAERNHWRIPEHFNNDWEALLEFNDDRRDDQFKPYGATPGHGIEWSRLIAQYALSSLSIADTTRRHLIASATNLFNRAVLDGWASAEGKHPGLSYTTDWEGATVVGDRMHWTLAEGVNAAATLYTATGDERYAQWYQCFWNYIDEFVVDHIHGSWFHQLDARNTVIGTVWPGKPDLYHALQATFIPQLSPALSVLPALKSQQEEMACK</sequence>
<evidence type="ECO:0000313" key="4">
    <source>
        <dbReference type="Proteomes" id="UP000767327"/>
    </source>
</evidence>